<evidence type="ECO:0000313" key="5">
    <source>
        <dbReference type="EMBL" id="WAX57257.1"/>
    </source>
</evidence>
<evidence type="ECO:0000256" key="1">
    <source>
        <dbReference type="PROSITE-ProRule" id="PRU01373"/>
    </source>
</evidence>
<dbReference type="PROSITE" id="PS51257">
    <property type="entry name" value="PROKAR_LIPOPROTEIN"/>
    <property type="match status" value="1"/>
</dbReference>
<dbReference type="RefSeq" id="WP_269443796.1">
    <property type="nucleotide sequence ID" value="NZ_CP097463.1"/>
</dbReference>
<dbReference type="PANTHER" id="PTHR38589">
    <property type="entry name" value="BLR0621 PROTEIN"/>
    <property type="match status" value="1"/>
</dbReference>
<sequence length="305" mass="31288">MPADSSRLAAFVLAALTLAACSTSPGTQRTSTPPGASSAGSTPVTSSPPASSLPSTTPPAPSSTALITAPSTTHSTTPGGHEQHTPAVPSRSATPSSRSGGGLPLGYRTGSATQVVTVTAPSTGSTTATLQAWSKSGSAWRRVGPPVPAFVGSSGMSTQTREGLSATPMGSFTLTQAFGANTDPGTDLPYFRTTPADWWISQTSGRGAALYNTHQRCASNCAFTQGDPNEHLRYETPYYDYAIVIDYNTANAPGGVKLGAGSAFFLHVSVGEPTAGCVSIPQDQLVRILRWLRPAAHPRILIGVS</sequence>
<feature type="active site" description="Proton donor/acceptor" evidence="1">
    <location>
        <position position="267"/>
    </location>
</feature>
<keyword evidence="1" id="KW-0133">Cell shape</keyword>
<dbReference type="InterPro" id="IPR005490">
    <property type="entry name" value="LD_TPept_cat_dom"/>
</dbReference>
<evidence type="ECO:0000259" key="4">
    <source>
        <dbReference type="PROSITE" id="PS52029"/>
    </source>
</evidence>
<name>A0ABY7K0Z8_9ACTN</name>
<keyword evidence="1" id="KW-0573">Peptidoglycan synthesis</keyword>
<proteinExistence type="predicted"/>
<protein>
    <recommendedName>
        <fullName evidence="4">L,D-TPase catalytic domain-containing protein</fullName>
    </recommendedName>
</protein>
<feature type="compositionally biased region" description="Low complexity" evidence="2">
    <location>
        <begin position="62"/>
        <end position="73"/>
    </location>
</feature>
<evidence type="ECO:0000256" key="2">
    <source>
        <dbReference type="SAM" id="MobiDB-lite"/>
    </source>
</evidence>
<feature type="compositionally biased region" description="Low complexity" evidence="2">
    <location>
        <begin position="36"/>
        <end position="55"/>
    </location>
</feature>
<reference evidence="5" key="1">
    <citation type="submission" date="2022-05" db="EMBL/GenBank/DDBJ databases">
        <title>Jatrophihabitans sp. SB3-54 whole genome sequence.</title>
        <authorList>
            <person name="Suh M.K."/>
            <person name="Eom M.K."/>
            <person name="Kim J.S."/>
            <person name="Kim H.S."/>
            <person name="Do H.E."/>
            <person name="Shin Y.K."/>
            <person name="Lee J.-S."/>
        </authorList>
    </citation>
    <scope>NUCLEOTIDE SEQUENCE</scope>
    <source>
        <strain evidence="5">SB3-54</strain>
    </source>
</reference>
<accession>A0ABY7K0Z8</accession>
<dbReference type="PROSITE" id="PS52029">
    <property type="entry name" value="LD_TPASE"/>
    <property type="match status" value="1"/>
</dbReference>
<keyword evidence="6" id="KW-1185">Reference proteome</keyword>
<evidence type="ECO:0000313" key="6">
    <source>
        <dbReference type="Proteomes" id="UP001164693"/>
    </source>
</evidence>
<dbReference type="EMBL" id="CP097463">
    <property type="protein sequence ID" value="WAX57257.1"/>
    <property type="molecule type" value="Genomic_DNA"/>
</dbReference>
<keyword evidence="1" id="KW-0961">Cell wall biogenesis/degradation</keyword>
<feature type="signal peptide" evidence="3">
    <location>
        <begin position="1"/>
        <end position="19"/>
    </location>
</feature>
<dbReference type="PANTHER" id="PTHR38589:SF1">
    <property type="entry name" value="BLR0621 PROTEIN"/>
    <property type="match status" value="1"/>
</dbReference>
<comment type="pathway">
    <text evidence="1">Cell wall biogenesis; peptidoglycan biosynthesis.</text>
</comment>
<feature type="active site" description="Nucleophile" evidence="1">
    <location>
        <position position="277"/>
    </location>
</feature>
<feature type="chain" id="PRO_5046722694" description="L,D-TPase catalytic domain-containing protein" evidence="3">
    <location>
        <begin position="20"/>
        <end position="305"/>
    </location>
</feature>
<gene>
    <name evidence="5" type="ORF">M6B22_00475</name>
</gene>
<evidence type="ECO:0000256" key="3">
    <source>
        <dbReference type="SAM" id="SignalP"/>
    </source>
</evidence>
<dbReference type="Proteomes" id="UP001164693">
    <property type="component" value="Chromosome"/>
</dbReference>
<feature type="domain" description="L,D-TPase catalytic" evidence="4">
    <location>
        <begin position="119"/>
        <end position="303"/>
    </location>
</feature>
<organism evidence="5 6">
    <name type="scientific">Jatrophihabitans cynanchi</name>
    <dbReference type="NCBI Taxonomy" id="2944128"/>
    <lineage>
        <taxon>Bacteria</taxon>
        <taxon>Bacillati</taxon>
        <taxon>Actinomycetota</taxon>
        <taxon>Actinomycetes</taxon>
        <taxon>Jatrophihabitantales</taxon>
        <taxon>Jatrophihabitantaceae</taxon>
        <taxon>Jatrophihabitans</taxon>
    </lineage>
</organism>
<keyword evidence="3" id="KW-0732">Signal</keyword>
<feature type="region of interest" description="Disordered" evidence="2">
    <location>
        <begin position="23"/>
        <end position="108"/>
    </location>
</feature>
<feature type="compositionally biased region" description="Polar residues" evidence="2">
    <location>
        <begin position="23"/>
        <end position="35"/>
    </location>
</feature>